<dbReference type="PANTHER" id="PTHR30055:SF151">
    <property type="entry name" value="TRANSCRIPTIONAL REGULATORY PROTEIN"/>
    <property type="match status" value="1"/>
</dbReference>
<evidence type="ECO:0000256" key="1">
    <source>
        <dbReference type="ARBA" id="ARBA00023015"/>
    </source>
</evidence>
<dbReference type="GO" id="GO:0003700">
    <property type="term" value="F:DNA-binding transcription factor activity"/>
    <property type="evidence" value="ECO:0007669"/>
    <property type="project" value="TreeGrafter"/>
</dbReference>
<dbReference type="PRINTS" id="PR00455">
    <property type="entry name" value="HTHTETR"/>
</dbReference>
<dbReference type="RefSeq" id="WP_236823607.1">
    <property type="nucleotide sequence ID" value="NZ_AP014854.2"/>
</dbReference>
<dbReference type="Gene3D" id="1.10.357.10">
    <property type="entry name" value="Tetracycline Repressor, domain 2"/>
    <property type="match status" value="1"/>
</dbReference>
<gene>
    <name evidence="6" type="ORF">BV133_2052</name>
</gene>
<dbReference type="GO" id="GO:0000976">
    <property type="term" value="F:transcription cis-regulatory region binding"/>
    <property type="evidence" value="ECO:0007669"/>
    <property type="project" value="TreeGrafter"/>
</dbReference>
<dbReference type="PATRIC" id="fig|1079.8.peg.2109"/>
<evidence type="ECO:0000256" key="2">
    <source>
        <dbReference type="ARBA" id="ARBA00023125"/>
    </source>
</evidence>
<dbReference type="SUPFAM" id="SSF46689">
    <property type="entry name" value="Homeodomain-like"/>
    <property type="match status" value="1"/>
</dbReference>
<evidence type="ECO:0000256" key="3">
    <source>
        <dbReference type="ARBA" id="ARBA00023163"/>
    </source>
</evidence>
<name>A0A182D2K7_BLAVI</name>
<dbReference type="InterPro" id="IPR009057">
    <property type="entry name" value="Homeodomain-like_sf"/>
</dbReference>
<accession>A0A182D2K7</accession>
<dbReference type="InterPro" id="IPR001647">
    <property type="entry name" value="HTH_TetR"/>
</dbReference>
<proteinExistence type="predicted"/>
<dbReference type="PANTHER" id="PTHR30055">
    <property type="entry name" value="HTH-TYPE TRANSCRIPTIONAL REGULATOR RUTR"/>
    <property type="match status" value="1"/>
</dbReference>
<dbReference type="Pfam" id="PF00440">
    <property type="entry name" value="TetR_N"/>
    <property type="match status" value="1"/>
</dbReference>
<keyword evidence="1" id="KW-0805">Transcription regulation</keyword>
<dbReference type="Pfam" id="PF17935">
    <property type="entry name" value="TetR_C_27"/>
    <property type="match status" value="1"/>
</dbReference>
<feature type="DNA-binding region" description="H-T-H motif" evidence="4">
    <location>
        <begin position="35"/>
        <end position="54"/>
    </location>
</feature>
<evidence type="ECO:0000259" key="5">
    <source>
        <dbReference type="PROSITE" id="PS50977"/>
    </source>
</evidence>
<evidence type="ECO:0000313" key="6">
    <source>
        <dbReference type="EMBL" id="BAR99645.1"/>
    </source>
</evidence>
<organism evidence="6">
    <name type="scientific">Blastochloris viridis</name>
    <name type="common">Rhodopseudomonas viridis</name>
    <dbReference type="NCBI Taxonomy" id="1079"/>
    <lineage>
        <taxon>Bacteria</taxon>
        <taxon>Pseudomonadati</taxon>
        <taxon>Pseudomonadota</taxon>
        <taxon>Alphaproteobacteria</taxon>
        <taxon>Hyphomicrobiales</taxon>
        <taxon>Blastochloridaceae</taxon>
        <taxon>Blastochloris</taxon>
    </lineage>
</organism>
<protein>
    <submittedName>
        <fullName evidence="6">Transcriptional regulator</fullName>
    </submittedName>
</protein>
<reference evidence="6" key="1">
    <citation type="journal article" date="2015" name="Genome Announc.">
        <title>Complete Genome Sequence of the Bacteriochlorophyll b-Producing Photosynthetic Bacterium Blastochloris viridis.</title>
        <authorList>
            <person name="Tsukatani Y."/>
            <person name="Hirose Y."/>
            <person name="Harada J."/>
            <person name="Misawa N."/>
            <person name="Mori K."/>
            <person name="Inoue K."/>
            <person name="Tamiaki H."/>
        </authorList>
    </citation>
    <scope>NUCLEOTIDE SEQUENCE [LARGE SCALE GENOMIC DNA]</scope>
    <source>
        <strain evidence="6">DSM 133</strain>
    </source>
</reference>
<feature type="domain" description="HTH tetR-type" evidence="5">
    <location>
        <begin position="12"/>
        <end position="72"/>
    </location>
</feature>
<evidence type="ECO:0000256" key="4">
    <source>
        <dbReference type="PROSITE-ProRule" id="PRU00335"/>
    </source>
</evidence>
<keyword evidence="2 4" id="KW-0238">DNA-binding</keyword>
<dbReference type="AlphaFoldDB" id="A0A182D2K7"/>
<dbReference type="InterPro" id="IPR041478">
    <property type="entry name" value="TetR_C_27"/>
</dbReference>
<dbReference type="PROSITE" id="PS50977">
    <property type="entry name" value="HTH_TETR_2"/>
    <property type="match status" value="1"/>
</dbReference>
<sequence>MALIMPAARATGPRGDALLDVATEHVRRHGIERTTVVAVARDAGMTHANVYRYFPSKEALVDAITGAWLKELEAALQGVTDAPDPADDKLERLILAYARLWRDRVESEPNLAALHLAAFAAGRLVARRHRQRLRTLIDRILEEGVSASLFRLRSRDRTATVMLDVLHRFFDPAAVAADGAVPREEIDARVAAATRLVLRALHAGLL</sequence>
<dbReference type="InterPro" id="IPR050109">
    <property type="entry name" value="HTH-type_TetR-like_transc_reg"/>
</dbReference>
<keyword evidence="3" id="KW-0804">Transcription</keyword>
<dbReference type="EMBL" id="AP014854">
    <property type="protein sequence ID" value="BAR99645.1"/>
    <property type="molecule type" value="Genomic_DNA"/>
</dbReference>